<organism evidence="2 3">
    <name type="scientific">Azospirillum baldaniorum</name>
    <dbReference type="NCBI Taxonomy" id="1064539"/>
    <lineage>
        <taxon>Bacteria</taxon>
        <taxon>Pseudomonadati</taxon>
        <taxon>Pseudomonadota</taxon>
        <taxon>Alphaproteobacteria</taxon>
        <taxon>Rhodospirillales</taxon>
        <taxon>Azospirillaceae</taxon>
        <taxon>Azospirillum</taxon>
    </lineage>
</organism>
<feature type="chain" id="PRO_5040260838" evidence="1">
    <location>
        <begin position="37"/>
        <end position="70"/>
    </location>
</feature>
<reference evidence="2 3" key="1">
    <citation type="journal article" date="2011" name="PLoS Genet.">
        <title>Azospirillum genomes reveal transition of bacteria from aquatic to terrestrial environments.</title>
        <authorList>
            <person name="Wisniewski-Dye F."/>
            <person name="Borziak K."/>
            <person name="Khalsa-Moyers G."/>
            <person name="Alexandre G."/>
            <person name="Sukharnikov L.O."/>
            <person name="Wuichet K."/>
            <person name="Hurst G.B."/>
            <person name="McDonald W.H."/>
            <person name="Robertson J.S."/>
            <person name="Barbe V."/>
            <person name="Calteau A."/>
            <person name="Rouy Z."/>
            <person name="Mangenot S."/>
            <person name="Prigent-Combaret C."/>
            <person name="Normand P."/>
            <person name="Boyer M."/>
            <person name="Siguier P."/>
            <person name="Dessaux Y."/>
            <person name="Elmerich C."/>
            <person name="Condemine G."/>
            <person name="Krishnen G."/>
            <person name="Kennedy I."/>
            <person name="Paterson A.H."/>
            <person name="Gonzalez V."/>
            <person name="Mavingui P."/>
            <person name="Zhulin I.B."/>
        </authorList>
    </citation>
    <scope>NUCLEOTIDE SEQUENCE [LARGE SCALE GENOMIC DNA]</scope>
    <source>
        <strain evidence="2 3">Sp245</strain>
    </source>
</reference>
<protein>
    <submittedName>
        <fullName evidence="2">Uncharacterized protein</fullName>
    </submittedName>
</protein>
<gene>
    <name evidence="2" type="ORF">AZOBR_p130084</name>
</gene>
<evidence type="ECO:0000313" key="3">
    <source>
        <dbReference type="Proteomes" id="UP000007319"/>
    </source>
</evidence>
<feature type="signal peptide" evidence="1">
    <location>
        <begin position="1"/>
        <end position="36"/>
    </location>
</feature>
<sequence>MMQTSSAFRCRIGRLLAALMLCGALAAGAVVPSALAQSAAPAAEAAADFKTKLPQWAERLGEGGQPHRRG</sequence>
<keyword evidence="1" id="KW-0732">Signal</keyword>
<dbReference type="KEGG" id="abs:AZOBR_p130084"/>
<geneLocation type="plasmid" evidence="2 3">
    <name>AZOBR_p1</name>
</geneLocation>
<name>A0A9P1JU62_9PROT</name>
<dbReference type="AlphaFoldDB" id="A0A9P1JU62"/>
<dbReference type="EMBL" id="HE577328">
    <property type="protein sequence ID" value="CCC99896.1"/>
    <property type="molecule type" value="Genomic_DNA"/>
</dbReference>
<keyword evidence="3" id="KW-1185">Reference proteome</keyword>
<accession>A0A9P1JU62</accession>
<evidence type="ECO:0000256" key="1">
    <source>
        <dbReference type="SAM" id="SignalP"/>
    </source>
</evidence>
<evidence type="ECO:0000313" key="2">
    <source>
        <dbReference type="EMBL" id="CCC99896.1"/>
    </source>
</evidence>
<dbReference type="Proteomes" id="UP000007319">
    <property type="component" value="Plasmid AZOBR_p1"/>
</dbReference>
<keyword evidence="2" id="KW-0614">Plasmid</keyword>
<proteinExistence type="predicted"/>